<sequence>MPEESEMSEASIPNNRNNSQQKNKKRERKRRTFEAISTEEIPYPKKSKMTSDLQLKTDDIEITHSTNSQLHTVIDNIWMISHALELPDVPMWVGFNSRINNNDSPQQIISYLTPINASPTSTSIVLETMEQSKKIAEDLHQPSIQVTYDLAIAKVAYQKQATETPHFDNLFIHLGPFHIMMAYFKAIGKVISACGLTNVMVESNLLANGSVNGFLDGKHFNRCKRLHPMVALGLEILHFKSFLQNNNITLTDDVIEGVKRLQNSEISSFHIENEELEELINNYLSMVNMKFICNVYNVGGIIDVDATRLQMFIDSYTVSDINEAFNRKKLRNFDASSLPSCKSELFQQFLRANYICCIWNNAHLKYPTIHKPQNNGWVQENEMKQYHFKWFEGDQLPNFVSDSLQIISETDEEGDLDINQENWSSSDEDDEDIDDNNENSEHY</sequence>
<dbReference type="OrthoDB" id="8060926at2759"/>
<feature type="compositionally biased region" description="Basic residues" evidence="1">
    <location>
        <begin position="22"/>
        <end position="31"/>
    </location>
</feature>
<comment type="caution">
    <text evidence="2">The sequence shown here is derived from an EMBL/GenBank/DDBJ whole genome shotgun (WGS) entry which is preliminary data.</text>
</comment>
<feature type="compositionally biased region" description="Acidic residues" evidence="1">
    <location>
        <begin position="426"/>
        <end position="443"/>
    </location>
</feature>
<protein>
    <submittedName>
        <fullName evidence="2">(apollo) hypothetical protein</fullName>
    </submittedName>
</protein>
<evidence type="ECO:0000313" key="3">
    <source>
        <dbReference type="Proteomes" id="UP000691718"/>
    </source>
</evidence>
<evidence type="ECO:0000256" key="1">
    <source>
        <dbReference type="SAM" id="MobiDB-lite"/>
    </source>
</evidence>
<organism evidence="2 3">
    <name type="scientific">Parnassius apollo</name>
    <name type="common">Apollo butterfly</name>
    <name type="synonym">Papilio apollo</name>
    <dbReference type="NCBI Taxonomy" id="110799"/>
    <lineage>
        <taxon>Eukaryota</taxon>
        <taxon>Metazoa</taxon>
        <taxon>Ecdysozoa</taxon>
        <taxon>Arthropoda</taxon>
        <taxon>Hexapoda</taxon>
        <taxon>Insecta</taxon>
        <taxon>Pterygota</taxon>
        <taxon>Neoptera</taxon>
        <taxon>Endopterygota</taxon>
        <taxon>Lepidoptera</taxon>
        <taxon>Glossata</taxon>
        <taxon>Ditrysia</taxon>
        <taxon>Papilionoidea</taxon>
        <taxon>Papilionidae</taxon>
        <taxon>Parnassiinae</taxon>
        <taxon>Parnassini</taxon>
        <taxon>Parnassius</taxon>
        <taxon>Parnassius</taxon>
    </lineage>
</organism>
<evidence type="ECO:0000313" key="2">
    <source>
        <dbReference type="EMBL" id="CAG5043316.1"/>
    </source>
</evidence>
<dbReference type="AlphaFoldDB" id="A0A8S3XYZ5"/>
<feature type="region of interest" description="Disordered" evidence="1">
    <location>
        <begin position="410"/>
        <end position="443"/>
    </location>
</feature>
<dbReference type="PANTHER" id="PTHR46704:SF9">
    <property type="entry name" value="BHLH DOMAIN-CONTAINING PROTEIN"/>
    <property type="match status" value="1"/>
</dbReference>
<accession>A0A8S3XYZ5</accession>
<name>A0A8S3XYZ5_PARAO</name>
<dbReference type="Proteomes" id="UP000691718">
    <property type="component" value="Unassembled WGS sequence"/>
</dbReference>
<reference evidence="2" key="1">
    <citation type="submission" date="2021-04" db="EMBL/GenBank/DDBJ databases">
        <authorList>
            <person name="Tunstrom K."/>
        </authorList>
    </citation>
    <scope>NUCLEOTIDE SEQUENCE</scope>
</reference>
<gene>
    <name evidence="2" type="ORF">PAPOLLO_LOCUS22654</name>
</gene>
<proteinExistence type="predicted"/>
<dbReference type="PANTHER" id="PTHR46704">
    <property type="entry name" value="CXC DOMAIN-CONTAINING PROTEIN-RELATED"/>
    <property type="match status" value="1"/>
</dbReference>
<keyword evidence="3" id="KW-1185">Reference proteome</keyword>
<dbReference type="EMBL" id="CAJQZP010001399">
    <property type="protein sequence ID" value="CAG5043316.1"/>
    <property type="molecule type" value="Genomic_DNA"/>
</dbReference>
<feature type="region of interest" description="Disordered" evidence="1">
    <location>
        <begin position="1"/>
        <end position="37"/>
    </location>
</feature>